<dbReference type="CDD" id="cd04301">
    <property type="entry name" value="NAT_SF"/>
    <property type="match status" value="1"/>
</dbReference>
<accession>A0A3P7PHA6</accession>
<proteinExistence type="predicted"/>
<evidence type="ECO:0000313" key="2">
    <source>
        <dbReference type="EMBL" id="VDN48258.1"/>
    </source>
</evidence>
<evidence type="ECO:0000313" key="3">
    <source>
        <dbReference type="Proteomes" id="UP000279029"/>
    </source>
</evidence>
<name>A0A3P7PHA6_9FIRM</name>
<dbReference type="Proteomes" id="UP000279029">
    <property type="component" value="Chromosome"/>
</dbReference>
<evidence type="ECO:0000259" key="1">
    <source>
        <dbReference type="PROSITE" id="PS51186"/>
    </source>
</evidence>
<dbReference type="PROSITE" id="PS51186">
    <property type="entry name" value="GNAT"/>
    <property type="match status" value="1"/>
</dbReference>
<dbReference type="RefSeq" id="WP_125137419.1">
    <property type="nucleotide sequence ID" value="NZ_LR130778.1"/>
</dbReference>
<dbReference type="InterPro" id="IPR000182">
    <property type="entry name" value="GNAT_dom"/>
</dbReference>
<dbReference type="GO" id="GO:0016747">
    <property type="term" value="F:acyltransferase activity, transferring groups other than amino-acyl groups"/>
    <property type="evidence" value="ECO:0007669"/>
    <property type="project" value="InterPro"/>
</dbReference>
<protein>
    <recommendedName>
        <fullName evidence="1">N-acetyltransferase domain-containing protein</fullName>
    </recommendedName>
</protein>
<sequence>MVDPKKMKLEIIQASTLDLLRINIALTKYDHYNKAIQSPQSLGKDTGEHFVYIDTVDQKSLGYLKLMKTNLTGTCWLQSFLILPDYIGQGFGRQFFYDFCRDYIQARHYNRIYLTCHLDNTPAILFWSSLGFHKYNDIENVMPVYEKAAYDLYYLDL</sequence>
<dbReference type="OrthoDB" id="7163760at2"/>
<keyword evidence="3" id="KW-1185">Reference proteome</keyword>
<dbReference type="KEGG" id="cbar:PATL70BA_2364"/>
<dbReference type="EMBL" id="LR130778">
    <property type="protein sequence ID" value="VDN48258.1"/>
    <property type="molecule type" value="Genomic_DNA"/>
</dbReference>
<dbReference type="InterPro" id="IPR016181">
    <property type="entry name" value="Acyl_CoA_acyltransferase"/>
</dbReference>
<dbReference type="SUPFAM" id="SSF55729">
    <property type="entry name" value="Acyl-CoA N-acyltransferases (Nat)"/>
    <property type="match status" value="1"/>
</dbReference>
<dbReference type="Gene3D" id="3.40.630.30">
    <property type="match status" value="1"/>
</dbReference>
<organism evidence="2 3">
    <name type="scientific">Petrocella atlantisensis</name>
    <dbReference type="NCBI Taxonomy" id="2173034"/>
    <lineage>
        <taxon>Bacteria</taxon>
        <taxon>Bacillati</taxon>
        <taxon>Bacillota</taxon>
        <taxon>Clostridia</taxon>
        <taxon>Lachnospirales</taxon>
        <taxon>Vallitaleaceae</taxon>
        <taxon>Petrocella</taxon>
    </lineage>
</organism>
<dbReference type="Pfam" id="PF00583">
    <property type="entry name" value="Acetyltransf_1"/>
    <property type="match status" value="1"/>
</dbReference>
<feature type="domain" description="N-acetyltransferase" evidence="1">
    <location>
        <begin position="9"/>
        <end position="156"/>
    </location>
</feature>
<reference evidence="2 3" key="1">
    <citation type="submission" date="2018-09" db="EMBL/GenBank/DDBJ databases">
        <authorList>
            <person name="Postec A."/>
        </authorList>
    </citation>
    <scope>NUCLEOTIDE SEQUENCE [LARGE SCALE GENOMIC DNA]</scope>
    <source>
        <strain evidence="2">70B-A</strain>
    </source>
</reference>
<gene>
    <name evidence="2" type="ORF">PATL70BA_2364</name>
</gene>
<dbReference type="AlphaFoldDB" id="A0A3P7PHA6"/>